<comment type="caution">
    <text evidence="2">The sequence shown here is derived from an EMBL/GenBank/DDBJ whole genome shotgun (WGS) entry which is preliminary data.</text>
</comment>
<gene>
    <name evidence="2" type="ORF">C7H61_13215</name>
</gene>
<proteinExistence type="predicted"/>
<dbReference type="Pfam" id="PF04471">
    <property type="entry name" value="Mrr_cat"/>
    <property type="match status" value="1"/>
</dbReference>
<dbReference type="InterPro" id="IPR011335">
    <property type="entry name" value="Restrct_endonuc-II-like"/>
</dbReference>
<dbReference type="OrthoDB" id="744987at2"/>
<dbReference type="EMBL" id="PXOT01000027">
    <property type="protein sequence ID" value="PSG87064.1"/>
    <property type="molecule type" value="Genomic_DNA"/>
</dbReference>
<dbReference type="Gene3D" id="3.40.1350.10">
    <property type="match status" value="1"/>
</dbReference>
<dbReference type="InterPro" id="IPR007560">
    <property type="entry name" value="Restrct_endonuc_IV_Mrr"/>
</dbReference>
<sequence length="272" mass="31333">MNVNLEYELLTKEIYETLLNEEGVTVNVQHNALVKGKAFTHQIDVYWEYKVAGITHKVAIECKNYNSNVSIAKVRDFYAVLVDLGTVNGIMVSKVGFQKGAKEFAEYYGINLMELRKPNDNDWKGRVKTIELNLSIIKTNVKKRKFNLDTEWVDNNIDLTKDFSFELKGMADEIWIYDDKGVKIINLHDIENSLPQNWKNESDLTYIKEFDQGFLHNDQIGRVKINSIEYVYDVLKGKENPIIIDGTQSAKAILKNAHSGEILFFDKEGRVK</sequence>
<dbReference type="AlphaFoldDB" id="A0A2T1N697"/>
<dbReference type="GO" id="GO:0003677">
    <property type="term" value="F:DNA binding"/>
    <property type="evidence" value="ECO:0007669"/>
    <property type="project" value="InterPro"/>
</dbReference>
<feature type="domain" description="Restriction endonuclease type IV Mrr" evidence="1">
    <location>
        <begin position="14"/>
        <end position="114"/>
    </location>
</feature>
<dbReference type="InterPro" id="IPR011856">
    <property type="entry name" value="tRNA_endonuc-like_dom_sf"/>
</dbReference>
<dbReference type="GO" id="GO:0004519">
    <property type="term" value="F:endonuclease activity"/>
    <property type="evidence" value="ECO:0007669"/>
    <property type="project" value="InterPro"/>
</dbReference>
<dbReference type="GO" id="GO:0009307">
    <property type="term" value="P:DNA restriction-modification system"/>
    <property type="evidence" value="ECO:0007669"/>
    <property type="project" value="InterPro"/>
</dbReference>
<dbReference type="SUPFAM" id="SSF52980">
    <property type="entry name" value="Restriction endonuclease-like"/>
    <property type="match status" value="1"/>
</dbReference>
<evidence type="ECO:0000259" key="1">
    <source>
        <dbReference type="Pfam" id="PF04471"/>
    </source>
</evidence>
<organism evidence="2 3">
    <name type="scientific">Mesoflavibacter zeaxanthinifaciens subsp. sabulilitoris</name>
    <dbReference type="NCBI Taxonomy" id="1520893"/>
    <lineage>
        <taxon>Bacteria</taxon>
        <taxon>Pseudomonadati</taxon>
        <taxon>Bacteroidota</taxon>
        <taxon>Flavobacteriia</taxon>
        <taxon>Flavobacteriales</taxon>
        <taxon>Flavobacteriaceae</taxon>
        <taxon>Mesoflavibacter</taxon>
    </lineage>
</organism>
<reference evidence="2 3" key="1">
    <citation type="submission" date="2018-03" db="EMBL/GenBank/DDBJ databases">
        <title>Mesoflavibacter sp. HG37 and Mesoflavibacter sp. HG96 sp.nov., two marine bacteria isolated from seawater of Western Pacific Ocean.</title>
        <authorList>
            <person name="Cheng H."/>
            <person name="Wu Y.-H."/>
            <person name="Guo L.-L."/>
            <person name="Xu X.-W."/>
        </authorList>
    </citation>
    <scope>NUCLEOTIDE SEQUENCE [LARGE SCALE GENOMIC DNA]</scope>
    <source>
        <strain evidence="2 3">KCTC 42117</strain>
    </source>
</reference>
<name>A0A2T1N697_9FLAO</name>
<keyword evidence="3" id="KW-1185">Reference proteome</keyword>
<evidence type="ECO:0000313" key="2">
    <source>
        <dbReference type="EMBL" id="PSG87064.1"/>
    </source>
</evidence>
<accession>A0A2T1N697</accession>
<evidence type="ECO:0000313" key="3">
    <source>
        <dbReference type="Proteomes" id="UP000238430"/>
    </source>
</evidence>
<dbReference type="Proteomes" id="UP000238430">
    <property type="component" value="Unassembled WGS sequence"/>
</dbReference>
<protein>
    <recommendedName>
        <fullName evidence="1">Restriction endonuclease type IV Mrr domain-containing protein</fullName>
    </recommendedName>
</protein>
<dbReference type="RefSeq" id="WP_106680502.1">
    <property type="nucleotide sequence ID" value="NZ_JACHWV010000002.1"/>
</dbReference>